<gene>
    <name evidence="3" type="ORF">Tcan_10572</name>
</gene>
<name>A0A0B2UXF6_TOXCA</name>
<evidence type="ECO:0000256" key="2">
    <source>
        <dbReference type="SAM" id="SignalP"/>
    </source>
</evidence>
<accession>A0A0B2UXF6</accession>
<dbReference type="Proteomes" id="UP000031036">
    <property type="component" value="Unassembled WGS sequence"/>
</dbReference>
<comment type="caution">
    <text evidence="3">The sequence shown here is derived from an EMBL/GenBank/DDBJ whole genome shotgun (WGS) entry which is preliminary data.</text>
</comment>
<protein>
    <submittedName>
        <fullName evidence="3">Uncharacterized protein</fullName>
    </submittedName>
</protein>
<feature type="region of interest" description="Disordered" evidence="1">
    <location>
        <begin position="34"/>
        <end position="61"/>
    </location>
</feature>
<feature type="non-terminal residue" evidence="3">
    <location>
        <position position="1"/>
    </location>
</feature>
<keyword evidence="4" id="KW-1185">Reference proteome</keyword>
<evidence type="ECO:0000313" key="3">
    <source>
        <dbReference type="EMBL" id="KHN73909.1"/>
    </source>
</evidence>
<dbReference type="AlphaFoldDB" id="A0A0B2UXF6"/>
<evidence type="ECO:0000256" key="1">
    <source>
        <dbReference type="SAM" id="MobiDB-lite"/>
    </source>
</evidence>
<organism evidence="3 4">
    <name type="scientific">Toxocara canis</name>
    <name type="common">Canine roundworm</name>
    <dbReference type="NCBI Taxonomy" id="6265"/>
    <lineage>
        <taxon>Eukaryota</taxon>
        <taxon>Metazoa</taxon>
        <taxon>Ecdysozoa</taxon>
        <taxon>Nematoda</taxon>
        <taxon>Chromadorea</taxon>
        <taxon>Rhabditida</taxon>
        <taxon>Spirurina</taxon>
        <taxon>Ascaridomorpha</taxon>
        <taxon>Ascaridoidea</taxon>
        <taxon>Toxocaridae</taxon>
        <taxon>Toxocara</taxon>
    </lineage>
</organism>
<feature type="signal peptide" evidence="2">
    <location>
        <begin position="1"/>
        <end position="31"/>
    </location>
</feature>
<keyword evidence="2" id="KW-0732">Signal</keyword>
<feature type="compositionally biased region" description="Polar residues" evidence="1">
    <location>
        <begin position="34"/>
        <end position="55"/>
    </location>
</feature>
<proteinExistence type="predicted"/>
<dbReference type="EMBL" id="JPKZ01002988">
    <property type="protein sequence ID" value="KHN73909.1"/>
    <property type="molecule type" value="Genomic_DNA"/>
</dbReference>
<feature type="chain" id="PRO_5002076670" evidence="2">
    <location>
        <begin position="32"/>
        <end position="139"/>
    </location>
</feature>
<sequence>SLSQHDGALLLIFLRASLLLPLGTLCPLAFTNNPSLPTDDNESTTNCSKSRPNDQPSDKRKRLLVLVRKSLPLDTQVSDVDWKSNVLPHLGEIRTPLPLFGTKQNRGNDSNSKVDFVDDKRLAIANIFNRILRQSEHQS</sequence>
<evidence type="ECO:0000313" key="4">
    <source>
        <dbReference type="Proteomes" id="UP000031036"/>
    </source>
</evidence>
<reference evidence="3 4" key="1">
    <citation type="submission" date="2014-11" db="EMBL/GenBank/DDBJ databases">
        <title>Genetic blueprint of the zoonotic pathogen Toxocara canis.</title>
        <authorList>
            <person name="Zhu X.-Q."/>
            <person name="Korhonen P.K."/>
            <person name="Cai H."/>
            <person name="Young N.D."/>
            <person name="Nejsum P."/>
            <person name="von Samson-Himmelstjerna G."/>
            <person name="Boag P.R."/>
            <person name="Tan P."/>
            <person name="Li Q."/>
            <person name="Min J."/>
            <person name="Yang Y."/>
            <person name="Wang X."/>
            <person name="Fang X."/>
            <person name="Hall R.S."/>
            <person name="Hofmann A."/>
            <person name="Sternberg P.W."/>
            <person name="Jex A.R."/>
            <person name="Gasser R.B."/>
        </authorList>
    </citation>
    <scope>NUCLEOTIDE SEQUENCE [LARGE SCALE GENOMIC DNA]</scope>
    <source>
        <strain evidence="3">PN_DK_2014</strain>
    </source>
</reference>